<comment type="caution">
    <text evidence="2">The sequence shown here is derived from an EMBL/GenBank/DDBJ whole genome shotgun (WGS) entry which is preliminary data.</text>
</comment>
<dbReference type="EMBL" id="FNUE01000001">
    <property type="protein sequence ID" value="SEE22160.1"/>
    <property type="molecule type" value="Genomic_DNA"/>
</dbReference>
<evidence type="ECO:0000313" key="4">
    <source>
        <dbReference type="Proteomes" id="UP000037716"/>
    </source>
</evidence>
<accession>A0A0M9CF75</accession>
<dbReference type="EMBL" id="LGBR01000001">
    <property type="protein sequence ID" value="KOY50949.1"/>
    <property type="molecule type" value="Genomic_DNA"/>
</dbReference>
<reference evidence="2 4" key="1">
    <citation type="submission" date="2015-07" db="EMBL/GenBank/DDBJ databases">
        <title>Genome of Polaribacter dokdonenesis DSW-5, isolated from seawater off Dokdo in Korea.</title>
        <authorList>
            <person name="Yoon K."/>
            <person name="Song J.Y."/>
            <person name="Kim J.F."/>
        </authorList>
    </citation>
    <scope>NUCLEOTIDE SEQUENCE [LARGE SCALE GENOMIC DNA]</scope>
    <source>
        <strain evidence="2 4">DSW-5</strain>
    </source>
</reference>
<dbReference type="RefSeq" id="WP_053973187.1">
    <property type="nucleotide sequence ID" value="NZ_FNUE01000001.1"/>
</dbReference>
<dbReference type="STRING" id="1300348.I602_509"/>
<dbReference type="Proteomes" id="UP000037716">
    <property type="component" value="Unassembled WGS sequence"/>
</dbReference>
<dbReference type="AlphaFoldDB" id="A0A0M9CF75"/>
<dbReference type="InterPro" id="IPR029044">
    <property type="entry name" value="Nucleotide-diphossugar_trans"/>
</dbReference>
<dbReference type="OrthoDB" id="9788101at2"/>
<dbReference type="Proteomes" id="UP000183071">
    <property type="component" value="Unassembled WGS sequence"/>
</dbReference>
<dbReference type="GO" id="GO:0016758">
    <property type="term" value="F:hexosyltransferase activity"/>
    <property type="evidence" value="ECO:0007669"/>
    <property type="project" value="UniProtKB-ARBA"/>
</dbReference>
<dbReference type="PANTHER" id="PTHR22916">
    <property type="entry name" value="GLYCOSYLTRANSFERASE"/>
    <property type="match status" value="1"/>
</dbReference>
<evidence type="ECO:0000313" key="2">
    <source>
        <dbReference type="EMBL" id="KOY50949.1"/>
    </source>
</evidence>
<dbReference type="InterPro" id="IPR001173">
    <property type="entry name" value="Glyco_trans_2-like"/>
</dbReference>
<organism evidence="2 4">
    <name type="scientific">Polaribacter dokdonensis DSW-5</name>
    <dbReference type="NCBI Taxonomy" id="1300348"/>
    <lineage>
        <taxon>Bacteria</taxon>
        <taxon>Pseudomonadati</taxon>
        <taxon>Bacteroidota</taxon>
        <taxon>Flavobacteriia</taxon>
        <taxon>Flavobacteriales</taxon>
        <taxon>Flavobacteriaceae</taxon>
    </lineage>
</organism>
<keyword evidence="5" id="KW-1185">Reference proteome</keyword>
<feature type="domain" description="Glycosyltransferase 2-like" evidence="1">
    <location>
        <begin position="7"/>
        <end position="154"/>
    </location>
</feature>
<dbReference type="SUPFAM" id="SSF53448">
    <property type="entry name" value="Nucleotide-diphospho-sugar transferases"/>
    <property type="match status" value="1"/>
</dbReference>
<evidence type="ECO:0000313" key="3">
    <source>
        <dbReference type="EMBL" id="SEE22160.1"/>
    </source>
</evidence>
<name>A0A0M9CF75_9FLAO</name>
<protein>
    <submittedName>
        <fullName evidence="2">Glycosyl transferase family 2</fullName>
    </submittedName>
</protein>
<dbReference type="Pfam" id="PF00535">
    <property type="entry name" value="Glycos_transf_2"/>
    <property type="match status" value="1"/>
</dbReference>
<keyword evidence="2" id="KW-0808">Transferase</keyword>
<proteinExistence type="predicted"/>
<dbReference type="Gene3D" id="3.90.550.10">
    <property type="entry name" value="Spore Coat Polysaccharide Biosynthesis Protein SpsA, Chain A"/>
    <property type="match status" value="1"/>
</dbReference>
<sequence length="249" mass="28831">MITPKISIIIPVFNNLSGLIKTVESIQNQIFKNFEVWIMDGGSSLETQNYLSNLEKPFYYQSRVDNGIYDAMNKGVALAKGEWLYFLGSGDIFFDDTVLSSIFDIKEPISEHIIAGKVVYEGATSAFVYNAKKKVKEADWSRFMWIRNGLHHQSSFYKKELFDSLIYQLKYPVLADYWLNLYLYKMGFTCKIINSVVAKCNSDGVSKSGDWSIYQEEIQLKTDLSSLAFKPFYYTIAKIKYLFRKRLNE</sequence>
<dbReference type="PANTHER" id="PTHR22916:SF67">
    <property type="entry name" value="COLANIC ACID BIOSYNTHESIS GLYCOSYL TRANSFERASE WCAE-RELATED"/>
    <property type="match status" value="1"/>
</dbReference>
<dbReference type="PATRIC" id="fig|1300348.6.peg.507"/>
<gene>
    <name evidence="2" type="ORF">I602_509</name>
    <name evidence="3" type="ORF">SAMN05444353_1275</name>
</gene>
<evidence type="ECO:0000313" key="5">
    <source>
        <dbReference type="Proteomes" id="UP000183071"/>
    </source>
</evidence>
<evidence type="ECO:0000259" key="1">
    <source>
        <dbReference type="Pfam" id="PF00535"/>
    </source>
</evidence>
<reference evidence="3 5" key="2">
    <citation type="submission" date="2016-10" db="EMBL/GenBank/DDBJ databases">
        <authorList>
            <person name="Varghese N."/>
            <person name="Submissions S."/>
        </authorList>
    </citation>
    <scope>NUCLEOTIDE SEQUENCE [LARGE SCALE GENOMIC DNA]</scope>
    <source>
        <strain evidence="3 5">DSW-5</strain>
    </source>
</reference>